<dbReference type="Gene3D" id="2.60.120.920">
    <property type="match status" value="1"/>
</dbReference>
<dbReference type="PANTHER" id="PTHR12245">
    <property type="entry name" value="SPRY DOMAIN CONTAINING SOCS BOX PROTEIN"/>
    <property type="match status" value="1"/>
</dbReference>
<dbReference type="SMART" id="SM00969">
    <property type="entry name" value="SOCS_box"/>
    <property type="match status" value="1"/>
</dbReference>
<dbReference type="InterPro" id="IPR043136">
    <property type="entry name" value="B30.2/SPRY_sf"/>
</dbReference>
<dbReference type="GO" id="GO:0005634">
    <property type="term" value="C:nucleus"/>
    <property type="evidence" value="ECO:0007669"/>
    <property type="project" value="UniProtKB-SubCell"/>
</dbReference>
<evidence type="ECO:0000313" key="12">
    <source>
        <dbReference type="RefSeq" id="XP_038855766.1"/>
    </source>
</evidence>
<sequence length="371" mass="41394">MSRRSRNSRAWRYVWSGIRRDSDSRALVLASESEEWGYERLQYSDSDSEPDYRPVVPPVPSAVPVTGESYCTCDSQAEPSYNPRLRGFHRIKDCHCGEEDQDFDWVWDDSNRSTATLMTCDNRKVNFHTEYSCGTAAIRGSKELADGQHFWEIKMTSPVYGTDMMVGIGTCDVKLDKYRHTFCSLLGKDDDSWGLSYTGLLHHKGDKVTFSSRFGQGSIIGVHLDTWHGTLTFFKNRKCIGVAATELQNKHFYPMACSTAAKSSMKVIRSCFTPTSLQYLCCARLRKLLPECPDTLSILPLPPGLRHLLHNKLGWVLRLNNGLLGAPGGGGLGSDLPPTPPLAGALSSESDDSEGCSSDPEACQRKRCRWT</sequence>
<comment type="similarity">
    <text evidence="3">Belongs to the SPSB family.</text>
</comment>
<dbReference type="GeneID" id="120052747"/>
<name>A0A8U0UL93_SALNM</name>
<dbReference type="PROSITE" id="PS50225">
    <property type="entry name" value="SOCS"/>
    <property type="match status" value="1"/>
</dbReference>
<keyword evidence="5" id="KW-0833">Ubl conjugation pathway</keyword>
<evidence type="ECO:0000256" key="5">
    <source>
        <dbReference type="ARBA" id="ARBA00022786"/>
    </source>
</evidence>
<dbReference type="InterPro" id="IPR050672">
    <property type="entry name" value="FBXO45-Fsn/SPSB_families"/>
</dbReference>
<dbReference type="CDD" id="cd12876">
    <property type="entry name" value="SPRY_SOCS3"/>
    <property type="match status" value="1"/>
</dbReference>
<dbReference type="GO" id="GO:0016567">
    <property type="term" value="P:protein ubiquitination"/>
    <property type="evidence" value="ECO:0007669"/>
    <property type="project" value="UniProtKB-ARBA"/>
</dbReference>
<comment type="pathway">
    <text evidence="2">Protein modification; protein ubiquitination.</text>
</comment>
<comment type="subcellular location">
    <subcellularLocation>
        <location evidence="1">Nucleus</location>
    </subcellularLocation>
</comment>
<evidence type="ECO:0000256" key="6">
    <source>
        <dbReference type="ARBA" id="ARBA00023242"/>
    </source>
</evidence>
<dbReference type="PANTHER" id="PTHR12245:SF5">
    <property type="entry name" value="SPRY DOMAIN-CONTAINING SOCS BOX PROTEIN 3"/>
    <property type="match status" value="1"/>
</dbReference>
<dbReference type="InterPro" id="IPR001496">
    <property type="entry name" value="SOCS_box"/>
</dbReference>
<evidence type="ECO:0000259" key="9">
    <source>
        <dbReference type="PROSITE" id="PS50225"/>
    </source>
</evidence>
<dbReference type="GO" id="GO:0043161">
    <property type="term" value="P:proteasome-mediated ubiquitin-dependent protein catabolic process"/>
    <property type="evidence" value="ECO:0007669"/>
    <property type="project" value="TreeGrafter"/>
</dbReference>
<gene>
    <name evidence="11 12" type="primary">LOC120052747</name>
</gene>
<dbReference type="SMART" id="SM00449">
    <property type="entry name" value="SPRY"/>
    <property type="match status" value="1"/>
</dbReference>
<dbReference type="GO" id="GO:0019005">
    <property type="term" value="C:SCF ubiquitin ligase complex"/>
    <property type="evidence" value="ECO:0007669"/>
    <property type="project" value="TreeGrafter"/>
</dbReference>
<feature type="region of interest" description="Disordered" evidence="7">
    <location>
        <begin position="330"/>
        <end position="361"/>
    </location>
</feature>
<dbReference type="OrthoDB" id="5951542at2759"/>
<proteinExistence type="inferred from homology"/>
<dbReference type="InterPro" id="IPR003877">
    <property type="entry name" value="SPRY_dom"/>
</dbReference>
<dbReference type="Pfam" id="PF00622">
    <property type="entry name" value="SPRY"/>
    <property type="match status" value="1"/>
</dbReference>
<organism evidence="10 12">
    <name type="scientific">Salvelinus namaycush</name>
    <name type="common">Lake trout</name>
    <name type="synonym">Salmo namaycush</name>
    <dbReference type="NCBI Taxonomy" id="8040"/>
    <lineage>
        <taxon>Eukaryota</taxon>
        <taxon>Metazoa</taxon>
        <taxon>Chordata</taxon>
        <taxon>Craniata</taxon>
        <taxon>Vertebrata</taxon>
        <taxon>Euteleostomi</taxon>
        <taxon>Actinopterygii</taxon>
        <taxon>Neopterygii</taxon>
        <taxon>Teleostei</taxon>
        <taxon>Protacanthopterygii</taxon>
        <taxon>Salmoniformes</taxon>
        <taxon>Salmonidae</taxon>
        <taxon>Salmoninae</taxon>
        <taxon>Salvelinus</taxon>
    </lineage>
</organism>
<dbReference type="PROSITE" id="PS50188">
    <property type="entry name" value="B302_SPRY"/>
    <property type="match status" value="1"/>
</dbReference>
<accession>A0A8U0UL93</accession>
<dbReference type="Proteomes" id="UP000808372">
    <property type="component" value="Chromosome 8"/>
</dbReference>
<dbReference type="SUPFAM" id="SSF49899">
    <property type="entry name" value="Concanavalin A-like lectins/glucanases"/>
    <property type="match status" value="1"/>
</dbReference>
<evidence type="ECO:0000256" key="2">
    <source>
        <dbReference type="ARBA" id="ARBA00004906"/>
    </source>
</evidence>
<evidence type="ECO:0000256" key="4">
    <source>
        <dbReference type="ARBA" id="ARBA00014684"/>
    </source>
</evidence>
<dbReference type="AlphaFoldDB" id="A0A8U0UL93"/>
<evidence type="ECO:0000313" key="11">
    <source>
        <dbReference type="RefSeq" id="XP_038855765.1"/>
    </source>
</evidence>
<dbReference type="KEGG" id="snh:120052747"/>
<dbReference type="InterPro" id="IPR001870">
    <property type="entry name" value="B30.2/SPRY"/>
</dbReference>
<evidence type="ECO:0000259" key="8">
    <source>
        <dbReference type="PROSITE" id="PS50188"/>
    </source>
</evidence>
<evidence type="ECO:0000256" key="1">
    <source>
        <dbReference type="ARBA" id="ARBA00004123"/>
    </source>
</evidence>
<evidence type="ECO:0000256" key="3">
    <source>
        <dbReference type="ARBA" id="ARBA00010910"/>
    </source>
</evidence>
<keyword evidence="10" id="KW-1185">Reference proteome</keyword>
<dbReference type="InterPro" id="IPR035754">
    <property type="entry name" value="SPRY_SPSB3"/>
</dbReference>
<feature type="domain" description="SOCS box" evidence="9">
    <location>
        <begin position="274"/>
        <end position="309"/>
    </location>
</feature>
<protein>
    <recommendedName>
        <fullName evidence="4">SPRY domain-containing SOCS box protein 3</fullName>
    </recommendedName>
</protein>
<feature type="domain" description="B30.2/SPRY" evidence="8">
    <location>
        <begin position="85"/>
        <end position="277"/>
    </location>
</feature>
<dbReference type="RefSeq" id="XP_038855765.1">
    <property type="nucleotide sequence ID" value="XM_038999837.1"/>
</dbReference>
<evidence type="ECO:0000313" key="10">
    <source>
        <dbReference type="Proteomes" id="UP000808372"/>
    </source>
</evidence>
<evidence type="ECO:0000256" key="7">
    <source>
        <dbReference type="SAM" id="MobiDB-lite"/>
    </source>
</evidence>
<dbReference type="FunFam" id="2.60.120.920:FF:000018">
    <property type="entry name" value="SPRY domain-containing SOCS box protein 3 isoform X2"/>
    <property type="match status" value="1"/>
</dbReference>
<reference evidence="11 12" key="1">
    <citation type="submission" date="2025-04" db="UniProtKB">
        <authorList>
            <consortium name="RefSeq"/>
        </authorList>
    </citation>
    <scope>IDENTIFICATION</scope>
    <source>
        <tissue evidence="11 12">White muscle</tissue>
    </source>
</reference>
<dbReference type="InterPro" id="IPR013320">
    <property type="entry name" value="ConA-like_dom_sf"/>
</dbReference>
<dbReference type="CDD" id="cd03587">
    <property type="entry name" value="SOCS"/>
    <property type="match status" value="1"/>
</dbReference>
<keyword evidence="6" id="KW-0539">Nucleus</keyword>
<dbReference type="RefSeq" id="XP_038855766.1">
    <property type="nucleotide sequence ID" value="XM_038999838.1"/>
</dbReference>